<dbReference type="InterPro" id="IPR009056">
    <property type="entry name" value="Cyt_c-like_dom"/>
</dbReference>
<keyword evidence="4" id="KW-0472">Membrane</keyword>
<evidence type="ECO:0000256" key="4">
    <source>
        <dbReference type="SAM" id="Phobius"/>
    </source>
</evidence>
<feature type="domain" description="Cytochrome c" evidence="5">
    <location>
        <begin position="104"/>
        <end position="181"/>
    </location>
</feature>
<dbReference type="GO" id="GO:0009055">
    <property type="term" value="F:electron transfer activity"/>
    <property type="evidence" value="ECO:0007669"/>
    <property type="project" value="InterPro"/>
</dbReference>
<keyword evidence="7" id="KW-1185">Reference proteome</keyword>
<name>A0A7C9RFE8_9BRAD</name>
<keyword evidence="4" id="KW-0812">Transmembrane</keyword>
<keyword evidence="4" id="KW-1133">Transmembrane helix</keyword>
<dbReference type="Pfam" id="PF21342">
    <property type="entry name" value="SoxA-TsdA_cyt-c"/>
    <property type="match status" value="1"/>
</dbReference>
<evidence type="ECO:0000313" key="6">
    <source>
        <dbReference type="EMBL" id="NGX95979.1"/>
    </source>
</evidence>
<evidence type="ECO:0000256" key="2">
    <source>
        <dbReference type="ARBA" id="ARBA00022723"/>
    </source>
</evidence>
<feature type="non-terminal residue" evidence="6">
    <location>
        <position position="202"/>
    </location>
</feature>
<keyword evidence="2" id="KW-0479">Metal-binding</keyword>
<sequence length="202" mass="21846">MSGHKPDKAAWAAGILFVGLAGFIGYTLPRNSDTPKKTEPAVVQAAKPVASSVAQKHESQKVVFKPPGEDEIPKNEFGDMVRLGEKIFHDTQSNAKEFVGNSLQCSNCHLDAGRLANAAPLWAAYVAFPTYRAKNGHVNTFQERMQGCFMYSMNGKAPALNDKVLVALESYAYYLAKGAPIGAELPGRGYPKLAKPAKLDYA</sequence>
<keyword evidence="3" id="KW-0408">Iron</keyword>
<proteinExistence type="predicted"/>
<accession>A0A7C9RFE8</accession>
<feature type="transmembrane region" description="Helical" evidence="4">
    <location>
        <begin position="9"/>
        <end position="28"/>
    </location>
</feature>
<reference evidence="6" key="1">
    <citation type="submission" date="2020-02" db="EMBL/GenBank/DDBJ databases">
        <title>Draft genome sequence of Candidatus Afipia apatlaquensis IBT-C3, a potential strain for decolorization of textile dyes.</title>
        <authorList>
            <person name="Sanchez-Reyes A."/>
            <person name="Breton-Deval L."/>
            <person name="Mangelson H."/>
            <person name="Sanchez-Flores A."/>
        </authorList>
    </citation>
    <scope>NUCLEOTIDE SEQUENCE [LARGE SCALE GENOMIC DNA]</scope>
    <source>
        <strain evidence="6">IBT-C3</strain>
    </source>
</reference>
<evidence type="ECO:0000313" key="7">
    <source>
        <dbReference type="Proteomes" id="UP000480266"/>
    </source>
</evidence>
<gene>
    <name evidence="6" type="ORF">G4V63_12350</name>
</gene>
<dbReference type="Proteomes" id="UP000480266">
    <property type="component" value="Unassembled WGS sequence"/>
</dbReference>
<protein>
    <submittedName>
        <fullName evidence="6">Cytochrome C</fullName>
    </submittedName>
</protein>
<dbReference type="SUPFAM" id="SSF46626">
    <property type="entry name" value="Cytochrome c"/>
    <property type="match status" value="1"/>
</dbReference>
<dbReference type="EMBL" id="JAAMRR010000648">
    <property type="protein sequence ID" value="NGX95979.1"/>
    <property type="molecule type" value="Genomic_DNA"/>
</dbReference>
<organism evidence="6 7">
    <name type="scientific">Candidatus Afipia apatlaquensis</name>
    <dbReference type="NCBI Taxonomy" id="2712852"/>
    <lineage>
        <taxon>Bacteria</taxon>
        <taxon>Pseudomonadati</taxon>
        <taxon>Pseudomonadota</taxon>
        <taxon>Alphaproteobacteria</taxon>
        <taxon>Hyphomicrobiales</taxon>
        <taxon>Nitrobacteraceae</taxon>
        <taxon>Afipia</taxon>
    </lineage>
</organism>
<evidence type="ECO:0000256" key="1">
    <source>
        <dbReference type="ARBA" id="ARBA00022617"/>
    </source>
</evidence>
<dbReference type="Gene3D" id="1.10.760.10">
    <property type="entry name" value="Cytochrome c-like domain"/>
    <property type="match status" value="1"/>
</dbReference>
<dbReference type="InterPro" id="IPR036909">
    <property type="entry name" value="Cyt_c-like_dom_sf"/>
</dbReference>
<comment type="caution">
    <text evidence="6">The sequence shown here is derived from an EMBL/GenBank/DDBJ whole genome shotgun (WGS) entry which is preliminary data.</text>
</comment>
<dbReference type="AlphaFoldDB" id="A0A7C9RFE8"/>
<keyword evidence="1" id="KW-0349">Heme</keyword>
<dbReference type="GO" id="GO:0046872">
    <property type="term" value="F:metal ion binding"/>
    <property type="evidence" value="ECO:0007669"/>
    <property type="project" value="UniProtKB-KW"/>
</dbReference>
<dbReference type="GO" id="GO:0020037">
    <property type="term" value="F:heme binding"/>
    <property type="evidence" value="ECO:0007669"/>
    <property type="project" value="InterPro"/>
</dbReference>
<evidence type="ECO:0000256" key="3">
    <source>
        <dbReference type="ARBA" id="ARBA00023004"/>
    </source>
</evidence>
<evidence type="ECO:0000259" key="5">
    <source>
        <dbReference type="Pfam" id="PF21342"/>
    </source>
</evidence>